<dbReference type="CDD" id="cd06855">
    <property type="entry name" value="GT_GPT_euk"/>
    <property type="match status" value="1"/>
</dbReference>
<evidence type="ECO:0000256" key="19">
    <source>
        <dbReference type="SAM" id="Phobius"/>
    </source>
</evidence>
<feature type="transmembrane region" description="Helical" evidence="19">
    <location>
        <begin position="278"/>
        <end position="298"/>
    </location>
</feature>
<evidence type="ECO:0000256" key="18">
    <source>
        <dbReference type="ARBA" id="ARBA00045078"/>
    </source>
</evidence>
<feature type="transmembrane region" description="Helical" evidence="19">
    <location>
        <begin position="96"/>
        <end position="115"/>
    </location>
</feature>
<evidence type="ECO:0000256" key="11">
    <source>
        <dbReference type="ARBA" id="ARBA00022824"/>
    </source>
</evidence>
<evidence type="ECO:0000313" key="20">
    <source>
        <dbReference type="EMBL" id="KAL1139427.1"/>
    </source>
</evidence>
<evidence type="ECO:0000256" key="14">
    <source>
        <dbReference type="ARBA" id="ARBA00023136"/>
    </source>
</evidence>
<evidence type="ECO:0000256" key="8">
    <source>
        <dbReference type="ARBA" id="ARBA00022679"/>
    </source>
</evidence>
<sequence length="386" mass="44115">MKQLLDPWQAWLPLLVNFVLSVMFYSFTVRLIPKLTKMFVDANLFGEDLNKKTREKVPEAFGVVTGCMFLIALFLFIPVPFGHFLFQNSDFPHHELVKLVSALVSICCMLLLGFADDVLNLRWRHKLLLPTIASLPLLMVYYVSFNVTTIIIPKPFRFWLGYSVNLGMLYYVYMGMLAVFCTNAINILAGVNGLEAGQSLVIAASIMLFNLCELSGDLWQAHQFSLYFMMPFIATTLALLKFNWYPSKVFVGDTFCYFAGMTFAVVGILGHFSKTMLLFFIPQIINFLYSVPQLFHIIPCPRHRMPRLNKFGLLEASVTYFSFEEIGTLGRFILRICSSFGLARIKQDGKMVEMNNLTLINFLLIKFGPVHEANLTTILLYIQVRL</sequence>
<dbReference type="PANTHER" id="PTHR10571:SF0">
    <property type="entry name" value="UDP-N-ACETYLGLUCOSAMINE--DOLICHYL-PHOSPHATE N-ACETYLGLUCOSAMINEPHOSPHOTRANSFERASE"/>
    <property type="match status" value="1"/>
</dbReference>
<comment type="subcellular location">
    <subcellularLocation>
        <location evidence="2">Endoplasmic reticulum membrane</location>
        <topology evidence="2">Multi-pass membrane protein</topology>
    </subcellularLocation>
</comment>
<keyword evidence="10" id="KW-0479">Metal-binding</keyword>
<dbReference type="PANTHER" id="PTHR10571">
    <property type="entry name" value="UDP-N-ACETYLGLUCOSAMINE--DOLICHYL-PHOSPHATE N-ACETYLGLUCOSAMINEPHOSPHOTRANSFERASE"/>
    <property type="match status" value="1"/>
</dbReference>
<dbReference type="InterPro" id="IPR000715">
    <property type="entry name" value="Glycosyl_transferase_4"/>
</dbReference>
<dbReference type="Proteomes" id="UP001558652">
    <property type="component" value="Unassembled WGS sequence"/>
</dbReference>
<evidence type="ECO:0000256" key="9">
    <source>
        <dbReference type="ARBA" id="ARBA00022692"/>
    </source>
</evidence>
<dbReference type="EMBL" id="JBFDAA010000002">
    <property type="protein sequence ID" value="KAL1139427.1"/>
    <property type="molecule type" value="Genomic_DNA"/>
</dbReference>
<feature type="transmembrane region" description="Helical" evidence="19">
    <location>
        <begin position="168"/>
        <end position="188"/>
    </location>
</feature>
<evidence type="ECO:0000256" key="17">
    <source>
        <dbReference type="ARBA" id="ARBA00044717"/>
    </source>
</evidence>
<feature type="transmembrane region" description="Helical" evidence="19">
    <location>
        <begin position="127"/>
        <end position="148"/>
    </location>
</feature>
<evidence type="ECO:0000256" key="5">
    <source>
        <dbReference type="ARBA" id="ARBA00013225"/>
    </source>
</evidence>
<comment type="caution">
    <text evidence="20">The sequence shown here is derived from an EMBL/GenBank/DDBJ whole genome shotgun (WGS) entry which is preliminary data.</text>
</comment>
<dbReference type="GO" id="GO:0046872">
    <property type="term" value="F:metal ion binding"/>
    <property type="evidence" value="ECO:0007669"/>
    <property type="project" value="UniProtKB-KW"/>
</dbReference>
<dbReference type="GO" id="GO:0003975">
    <property type="term" value="F:UDP-N-acetylglucosamine-dolichyl-phosphate N-acetylglucosaminephosphotransferase activity"/>
    <property type="evidence" value="ECO:0007669"/>
    <property type="project" value="UniProtKB-EC"/>
</dbReference>
<comment type="function">
    <text evidence="17">UDP-N-acetylglucosamine--dolichyl-phosphate N-acetylglucosaminephosphotransferase that operates in the biosynthetic pathway of dolichol-linked oligosaccharides, the glycan precursors employed in protein asparagine (N)-glycosylation. The assembly of dolichol-linked oligosaccharides begins on the cytosolic side of the endoplasmic reticulum membrane and finishes in its lumen. The sequential addition of sugars to dolichol pyrophosphate produces dolichol-linked oligosaccharides containing fourteen sugars, including two GlcNAcs, nine mannoses and three glucoses. Once assembled, the oligosaccharide is transferred from the lipid to nascent proteins by oligosaccharyltransferases. Catalyzes the initial step of dolichol-linked oligosaccharide biosynthesis, transfering GlcNAc-1-P from cytosolic UDP-GlcNAc onto the carrier lipid dolichyl phosphate (P-dolichol), yielding GlcNAc-P-P-dolichol embedded in the cytoplasmic leaflet of the endoplasmic reticulum membrane.</text>
</comment>
<name>A0ABD0YU04_9HEMI</name>
<accession>A0ABD0YU04</accession>
<dbReference type="InterPro" id="IPR033895">
    <property type="entry name" value="GPT"/>
</dbReference>
<evidence type="ECO:0000256" key="4">
    <source>
        <dbReference type="ARBA" id="ARBA00009317"/>
    </source>
</evidence>
<gene>
    <name evidence="20" type="ORF">AAG570_006411</name>
</gene>
<evidence type="ECO:0000256" key="6">
    <source>
        <dbReference type="ARBA" id="ARBA00017659"/>
    </source>
</evidence>
<comment type="catalytic activity">
    <reaction evidence="18">
        <text>a di-trans,poly-cis-dolichyl phosphate + UDP-N-acetyl-alpha-D-glucosamine = an N-acetyl-alpha-D-glucosaminyl-diphospho-di-trans,poly-cis-dolichol + UMP</text>
        <dbReference type="Rhea" id="RHEA:13289"/>
        <dbReference type="Rhea" id="RHEA-COMP:19498"/>
        <dbReference type="Rhea" id="RHEA-COMP:19507"/>
        <dbReference type="ChEBI" id="CHEBI:57683"/>
        <dbReference type="ChEBI" id="CHEBI:57705"/>
        <dbReference type="ChEBI" id="CHEBI:57865"/>
        <dbReference type="ChEBI" id="CHEBI:58427"/>
        <dbReference type="EC" id="2.7.8.15"/>
    </reaction>
    <physiologicalReaction direction="left-to-right" evidence="18">
        <dbReference type="Rhea" id="RHEA:13290"/>
    </physiologicalReaction>
</comment>
<dbReference type="GO" id="GO:0016757">
    <property type="term" value="F:glycosyltransferase activity"/>
    <property type="evidence" value="ECO:0007669"/>
    <property type="project" value="UniProtKB-KW"/>
</dbReference>
<keyword evidence="11" id="KW-0256">Endoplasmic reticulum</keyword>
<feature type="transmembrane region" description="Helical" evidence="19">
    <location>
        <begin position="12"/>
        <end position="32"/>
    </location>
</feature>
<keyword evidence="8" id="KW-0808">Transferase</keyword>
<evidence type="ECO:0000256" key="3">
    <source>
        <dbReference type="ARBA" id="ARBA00004922"/>
    </source>
</evidence>
<evidence type="ECO:0000313" key="21">
    <source>
        <dbReference type="Proteomes" id="UP001558652"/>
    </source>
</evidence>
<evidence type="ECO:0000256" key="7">
    <source>
        <dbReference type="ARBA" id="ARBA00022676"/>
    </source>
</evidence>
<dbReference type="GO" id="GO:0005789">
    <property type="term" value="C:endoplasmic reticulum membrane"/>
    <property type="evidence" value="ECO:0007669"/>
    <property type="project" value="UniProtKB-SubCell"/>
</dbReference>
<dbReference type="AlphaFoldDB" id="A0ABD0YU04"/>
<keyword evidence="7" id="KW-0328">Glycosyltransferase</keyword>
<keyword evidence="12" id="KW-0460">Magnesium</keyword>
<evidence type="ECO:0000256" key="1">
    <source>
        <dbReference type="ARBA" id="ARBA00001946"/>
    </source>
</evidence>
<protein>
    <recommendedName>
        <fullName evidence="6">UDP-N-acetylglucosamine--dolichyl-phosphate N-acetylglucosaminephosphotransferase</fullName>
        <ecNumber evidence="5">2.7.8.15</ecNumber>
    </recommendedName>
    <alternativeName>
        <fullName evidence="15">GlcNAc-1-P transferase</fullName>
    </alternativeName>
    <alternativeName>
        <fullName evidence="16">N-acetylglucosamine-1-phosphate transferase</fullName>
    </alternativeName>
</protein>
<feature type="transmembrane region" description="Helical" evidence="19">
    <location>
        <begin position="254"/>
        <end position="272"/>
    </location>
</feature>
<proteinExistence type="inferred from homology"/>
<evidence type="ECO:0000256" key="13">
    <source>
        <dbReference type="ARBA" id="ARBA00022989"/>
    </source>
</evidence>
<comment type="similarity">
    <text evidence="4">Belongs to the glycosyltransferase 4 family.</text>
</comment>
<evidence type="ECO:0000256" key="15">
    <source>
        <dbReference type="ARBA" id="ARBA00029567"/>
    </source>
</evidence>
<organism evidence="20 21">
    <name type="scientific">Ranatra chinensis</name>
    <dbReference type="NCBI Taxonomy" id="642074"/>
    <lineage>
        <taxon>Eukaryota</taxon>
        <taxon>Metazoa</taxon>
        <taxon>Ecdysozoa</taxon>
        <taxon>Arthropoda</taxon>
        <taxon>Hexapoda</taxon>
        <taxon>Insecta</taxon>
        <taxon>Pterygota</taxon>
        <taxon>Neoptera</taxon>
        <taxon>Paraneoptera</taxon>
        <taxon>Hemiptera</taxon>
        <taxon>Heteroptera</taxon>
        <taxon>Panheteroptera</taxon>
        <taxon>Nepomorpha</taxon>
        <taxon>Nepidae</taxon>
        <taxon>Ranatrinae</taxon>
        <taxon>Ranatra</taxon>
    </lineage>
</organism>
<keyword evidence="9 19" id="KW-0812">Transmembrane</keyword>
<evidence type="ECO:0000256" key="10">
    <source>
        <dbReference type="ARBA" id="ARBA00022723"/>
    </source>
</evidence>
<keyword evidence="14 19" id="KW-0472">Membrane</keyword>
<keyword evidence="13 19" id="KW-1133">Transmembrane helix</keyword>
<evidence type="ECO:0000256" key="2">
    <source>
        <dbReference type="ARBA" id="ARBA00004477"/>
    </source>
</evidence>
<feature type="transmembrane region" description="Helical" evidence="19">
    <location>
        <begin position="60"/>
        <end position="84"/>
    </location>
</feature>
<evidence type="ECO:0000256" key="12">
    <source>
        <dbReference type="ARBA" id="ARBA00022842"/>
    </source>
</evidence>
<dbReference type="EC" id="2.7.8.15" evidence="5"/>
<evidence type="ECO:0000256" key="16">
    <source>
        <dbReference type="ARBA" id="ARBA00033238"/>
    </source>
</evidence>
<keyword evidence="21" id="KW-1185">Reference proteome</keyword>
<comment type="cofactor">
    <cofactor evidence="1">
        <name>Mg(2+)</name>
        <dbReference type="ChEBI" id="CHEBI:18420"/>
    </cofactor>
</comment>
<feature type="transmembrane region" description="Helical" evidence="19">
    <location>
        <begin position="224"/>
        <end position="242"/>
    </location>
</feature>
<dbReference type="Pfam" id="PF00953">
    <property type="entry name" value="Glycos_transf_4"/>
    <property type="match status" value="1"/>
</dbReference>
<reference evidence="20 21" key="1">
    <citation type="submission" date="2024-07" db="EMBL/GenBank/DDBJ databases">
        <title>Chromosome-level genome assembly of the water stick insect Ranatra chinensis (Heteroptera: Nepidae).</title>
        <authorList>
            <person name="Liu X."/>
        </authorList>
    </citation>
    <scope>NUCLEOTIDE SEQUENCE [LARGE SCALE GENOMIC DNA]</scope>
    <source>
        <strain evidence="20">Cailab_2021Rc</strain>
        <tissue evidence="20">Muscle</tissue>
    </source>
</reference>
<comment type="pathway">
    <text evidence="3">Protein modification; protein glycosylation.</text>
</comment>